<dbReference type="InterPro" id="IPR001647">
    <property type="entry name" value="HTH_TetR"/>
</dbReference>
<gene>
    <name evidence="6" type="ORF">I5L03_12745</name>
</gene>
<dbReference type="PROSITE" id="PS50977">
    <property type="entry name" value="HTH_TETR_2"/>
    <property type="match status" value="1"/>
</dbReference>
<evidence type="ECO:0000313" key="6">
    <source>
        <dbReference type="EMBL" id="MBH5323450.1"/>
    </source>
</evidence>
<keyword evidence="7" id="KW-1185">Reference proteome</keyword>
<accession>A0ABS0N6R8</accession>
<proteinExistence type="predicted"/>
<feature type="DNA-binding region" description="H-T-H motif" evidence="4">
    <location>
        <begin position="33"/>
        <end position="52"/>
    </location>
</feature>
<dbReference type="InterPro" id="IPR041490">
    <property type="entry name" value="KstR2_TetR_C"/>
</dbReference>
<evidence type="ECO:0000256" key="4">
    <source>
        <dbReference type="PROSITE-ProRule" id="PRU00335"/>
    </source>
</evidence>
<name>A0ABS0N6R8_9SPHN</name>
<dbReference type="SUPFAM" id="SSF48498">
    <property type="entry name" value="Tetracyclin repressor-like, C-terminal domain"/>
    <property type="match status" value="1"/>
</dbReference>
<dbReference type="PRINTS" id="PR00455">
    <property type="entry name" value="HTHTETR"/>
</dbReference>
<dbReference type="InterPro" id="IPR009057">
    <property type="entry name" value="Homeodomain-like_sf"/>
</dbReference>
<dbReference type="PANTHER" id="PTHR30055:SF234">
    <property type="entry name" value="HTH-TYPE TRANSCRIPTIONAL REGULATOR BETI"/>
    <property type="match status" value="1"/>
</dbReference>
<evidence type="ECO:0000259" key="5">
    <source>
        <dbReference type="PROSITE" id="PS50977"/>
    </source>
</evidence>
<comment type="caution">
    <text evidence="6">The sequence shown here is derived from an EMBL/GenBank/DDBJ whole genome shotgun (WGS) entry which is preliminary data.</text>
</comment>
<organism evidence="6 7">
    <name type="scientific">Aurantiacibacter sediminis</name>
    <dbReference type="NCBI Taxonomy" id="2793064"/>
    <lineage>
        <taxon>Bacteria</taxon>
        <taxon>Pseudomonadati</taxon>
        <taxon>Pseudomonadota</taxon>
        <taxon>Alphaproteobacteria</taxon>
        <taxon>Sphingomonadales</taxon>
        <taxon>Erythrobacteraceae</taxon>
        <taxon>Aurantiacibacter</taxon>
    </lineage>
</organism>
<sequence length="198" mass="21944">MARPRAADYDERRAAIIAQAARLFARRGFNGTSVADIASGCDMSKSLLYHYYPSKEDLLYEVMSSHVEMLFEEASACERIEGTASNKLKALLTTFMGHYHGAADAQKVLLNELHNLPAERRATIVSHQREIVDCVQRLLLEARPDCCATPALARARTMLLFGMLNWTMNWYKPDGPVATEALLDMMVEMALGEGSGAS</sequence>
<dbReference type="InterPro" id="IPR036271">
    <property type="entry name" value="Tet_transcr_reg_TetR-rel_C_sf"/>
</dbReference>
<evidence type="ECO:0000313" key="7">
    <source>
        <dbReference type="Proteomes" id="UP000602442"/>
    </source>
</evidence>
<keyword evidence="1" id="KW-0805">Transcription regulation</keyword>
<evidence type="ECO:0000256" key="3">
    <source>
        <dbReference type="ARBA" id="ARBA00023163"/>
    </source>
</evidence>
<feature type="domain" description="HTH tetR-type" evidence="5">
    <location>
        <begin position="10"/>
        <end position="70"/>
    </location>
</feature>
<keyword evidence="2 4" id="KW-0238">DNA-binding</keyword>
<dbReference type="EMBL" id="JAEANY010000004">
    <property type="protein sequence ID" value="MBH5323450.1"/>
    <property type="molecule type" value="Genomic_DNA"/>
</dbReference>
<dbReference type="SUPFAM" id="SSF46689">
    <property type="entry name" value="Homeodomain-like"/>
    <property type="match status" value="1"/>
</dbReference>
<dbReference type="PANTHER" id="PTHR30055">
    <property type="entry name" value="HTH-TYPE TRANSCRIPTIONAL REGULATOR RUTR"/>
    <property type="match status" value="1"/>
</dbReference>
<evidence type="ECO:0000256" key="2">
    <source>
        <dbReference type="ARBA" id="ARBA00023125"/>
    </source>
</evidence>
<protein>
    <submittedName>
        <fullName evidence="6">TetR family transcriptional regulator</fullName>
    </submittedName>
</protein>
<dbReference type="RefSeq" id="WP_197922375.1">
    <property type="nucleotide sequence ID" value="NZ_CAWPTA010000009.1"/>
</dbReference>
<dbReference type="Pfam" id="PF17932">
    <property type="entry name" value="TetR_C_24"/>
    <property type="match status" value="1"/>
</dbReference>
<dbReference type="Pfam" id="PF00440">
    <property type="entry name" value="TetR_N"/>
    <property type="match status" value="1"/>
</dbReference>
<evidence type="ECO:0000256" key="1">
    <source>
        <dbReference type="ARBA" id="ARBA00023015"/>
    </source>
</evidence>
<dbReference type="Gene3D" id="1.10.357.10">
    <property type="entry name" value="Tetracycline Repressor, domain 2"/>
    <property type="match status" value="1"/>
</dbReference>
<dbReference type="InterPro" id="IPR050109">
    <property type="entry name" value="HTH-type_TetR-like_transc_reg"/>
</dbReference>
<reference evidence="6 7" key="1">
    <citation type="submission" date="2020-11" db="EMBL/GenBank/DDBJ databases">
        <title>Erythrobacter sediminis sp. nov., a marine bacterium from a tidal flat of Garorim Bay.</title>
        <authorList>
            <person name="Kim D."/>
            <person name="Yoo Y."/>
            <person name="Kim J.-J."/>
        </authorList>
    </citation>
    <scope>NUCLEOTIDE SEQUENCE [LARGE SCALE GENOMIC DNA]</scope>
    <source>
        <strain evidence="6 7">JGD-13</strain>
    </source>
</reference>
<dbReference type="Proteomes" id="UP000602442">
    <property type="component" value="Unassembled WGS sequence"/>
</dbReference>
<keyword evidence="3" id="KW-0804">Transcription</keyword>
<dbReference type="Gene3D" id="1.10.10.60">
    <property type="entry name" value="Homeodomain-like"/>
    <property type="match status" value="1"/>
</dbReference>